<dbReference type="RefSeq" id="WP_148096056.1">
    <property type="nucleotide sequence ID" value="NZ_RQVR01000006.1"/>
</dbReference>
<evidence type="ECO:0000313" key="1">
    <source>
        <dbReference type="EMBL" id="RRJ92197.1"/>
    </source>
</evidence>
<sequence length="185" mass="21677">MIFFLLISCNKKTEENLPEYETQEELNKRITEGKPFFDFDEVVHYQIEISEHDYRDLIKKDTVSRHTKMLTVFLERESPTTNEDKIDFQEAINSEGAVKKVIDSKYYEELRTKVFAERKCDQITATACVPIYRDIFVFSNNKVETGIAKICFGCDQVSFSKGDFICDCFGMNDELGRLKKIIFRK</sequence>
<reference evidence="1 2" key="1">
    <citation type="submission" date="2018-11" db="EMBL/GenBank/DDBJ databases">
        <title>Flavobacterium sp. nov., YIM 102600 draft genome.</title>
        <authorList>
            <person name="Li G."/>
            <person name="Jiang Y."/>
        </authorList>
    </citation>
    <scope>NUCLEOTIDE SEQUENCE [LARGE SCALE GENOMIC DNA]</scope>
    <source>
        <strain evidence="1 2">YIM 102600</strain>
    </source>
</reference>
<accession>A0A3P3WCX3</accession>
<dbReference type="OrthoDB" id="714297at2"/>
<dbReference type="AlphaFoldDB" id="A0A3P3WCX3"/>
<organism evidence="1 2">
    <name type="scientific">Flavobacterium macacae</name>
    <dbReference type="NCBI Taxonomy" id="2488993"/>
    <lineage>
        <taxon>Bacteria</taxon>
        <taxon>Pseudomonadati</taxon>
        <taxon>Bacteroidota</taxon>
        <taxon>Flavobacteriia</taxon>
        <taxon>Flavobacteriales</taxon>
        <taxon>Flavobacteriaceae</taxon>
        <taxon>Flavobacterium</taxon>
    </lineage>
</organism>
<gene>
    <name evidence="1" type="ORF">EG849_07215</name>
</gene>
<name>A0A3P3WCX3_9FLAO</name>
<evidence type="ECO:0000313" key="2">
    <source>
        <dbReference type="Proteomes" id="UP000271937"/>
    </source>
</evidence>
<keyword evidence="2" id="KW-1185">Reference proteome</keyword>
<dbReference type="Proteomes" id="UP000271937">
    <property type="component" value="Unassembled WGS sequence"/>
</dbReference>
<proteinExistence type="predicted"/>
<comment type="caution">
    <text evidence="1">The sequence shown here is derived from an EMBL/GenBank/DDBJ whole genome shotgun (WGS) entry which is preliminary data.</text>
</comment>
<protein>
    <submittedName>
        <fullName evidence="1">Uncharacterized protein</fullName>
    </submittedName>
</protein>
<dbReference type="EMBL" id="RQVR01000006">
    <property type="protein sequence ID" value="RRJ92197.1"/>
    <property type="molecule type" value="Genomic_DNA"/>
</dbReference>